<dbReference type="PIRSF" id="PIRSF000148">
    <property type="entry name" value="ASA_dh"/>
    <property type="match status" value="1"/>
</dbReference>
<dbReference type="SUPFAM" id="SSF55347">
    <property type="entry name" value="Glyceraldehyde-3-phosphate dehydrogenase-like, C-terminal domain"/>
    <property type="match status" value="1"/>
</dbReference>
<reference evidence="18 19" key="1">
    <citation type="submission" date="2019-08" db="EMBL/GenBank/DDBJ databases">
        <title>Agrococcus lahaulensis sp. nov., isolated from a cold desert of the Indian Himalayas.</title>
        <authorList>
            <person name="Qu J.H."/>
        </authorList>
    </citation>
    <scope>NUCLEOTIDE SEQUENCE [LARGE SCALE GENOMIC DNA]</scope>
    <source>
        <strain evidence="18 19">NS18</strain>
    </source>
</reference>
<protein>
    <recommendedName>
        <fullName evidence="6 15">Aspartate-semialdehyde dehydrogenase</fullName>
        <shortName evidence="15">ASA dehydrogenase</shortName>
        <shortName evidence="15">ASADH</shortName>
        <ecNumber evidence="6 15">1.2.1.11</ecNumber>
    </recommendedName>
    <alternativeName>
        <fullName evidence="15">Aspartate-beta-semialdehyde dehydrogenase</fullName>
    </alternativeName>
</protein>
<feature type="active site" description="Acyl-thioester intermediate" evidence="15 16">
    <location>
        <position position="141"/>
    </location>
</feature>
<dbReference type="GO" id="GO:0046983">
    <property type="term" value="F:protein dimerization activity"/>
    <property type="evidence" value="ECO:0007669"/>
    <property type="project" value="InterPro"/>
</dbReference>
<dbReference type="InterPro" id="IPR012280">
    <property type="entry name" value="Semialdhyde_DH_dimer_dom"/>
</dbReference>
<evidence type="ECO:0000256" key="2">
    <source>
        <dbReference type="ARBA" id="ARBA00005076"/>
    </source>
</evidence>
<comment type="subunit">
    <text evidence="5 15">Homodimer.</text>
</comment>
<dbReference type="GO" id="GO:0051287">
    <property type="term" value="F:NAD binding"/>
    <property type="evidence" value="ECO:0007669"/>
    <property type="project" value="InterPro"/>
</dbReference>
<evidence type="ECO:0000313" key="18">
    <source>
        <dbReference type="EMBL" id="KAA6430938.1"/>
    </source>
</evidence>
<keyword evidence="7 15" id="KW-0028">Amino-acid biosynthesis</keyword>
<evidence type="ECO:0000256" key="15">
    <source>
        <dbReference type="HAMAP-Rule" id="MF_02121"/>
    </source>
</evidence>
<evidence type="ECO:0000256" key="5">
    <source>
        <dbReference type="ARBA" id="ARBA00011738"/>
    </source>
</evidence>
<evidence type="ECO:0000256" key="16">
    <source>
        <dbReference type="PIRSR" id="PIRSR000148-1"/>
    </source>
</evidence>
<gene>
    <name evidence="15" type="primary">asd</name>
    <name evidence="18" type="ORF">FQ330_12285</name>
</gene>
<evidence type="ECO:0000256" key="11">
    <source>
        <dbReference type="ARBA" id="ARBA00023002"/>
    </source>
</evidence>
<keyword evidence="11 15" id="KW-0560">Oxidoreductase</keyword>
<dbReference type="NCBIfam" id="TIGR01296">
    <property type="entry name" value="asd_B"/>
    <property type="match status" value="1"/>
</dbReference>
<feature type="domain" description="Semialdehyde dehydrogenase NAD-binding" evidence="17">
    <location>
        <begin position="16"/>
        <end position="131"/>
    </location>
</feature>
<dbReference type="UniPathway" id="UPA00050">
    <property type="reaction ID" value="UER00463"/>
</dbReference>
<feature type="active site" description="Proton acceptor" evidence="15 16">
    <location>
        <position position="268"/>
    </location>
</feature>
<proteinExistence type="inferred from homology"/>
<dbReference type="RefSeq" id="WP_146357931.1">
    <property type="nucleotide sequence ID" value="NZ_VOIR01000017.1"/>
</dbReference>
<dbReference type="PANTHER" id="PTHR46278:SF2">
    <property type="entry name" value="ASPARTATE-SEMIALDEHYDE DEHYDROGENASE"/>
    <property type="match status" value="1"/>
</dbReference>
<evidence type="ECO:0000256" key="7">
    <source>
        <dbReference type="ARBA" id="ARBA00022605"/>
    </source>
</evidence>
<sequence length="358" mass="37421">MIRRLSDEAGPARPLRLGVVGATGQVGGVVLRLLADRAVPIDELRLFASARSAGRAIEVQGRSITIEDAETADPSGLDVAIFSAGGATSRRLAPRFAEAGVVVIDNSSAWRMDPEVPLVVSEVNPHAITGAVKGIIANPNCTTMAAMPVLKPLDLAAGLERLVVATYQAVSGSGLAGVEELRGQLVRAAGQHPERLTHDGGAIDLGEPGVYTQPIAHNVLPLAGSLVDDGSGETDEEQKLRNESRKILERPELRVAGTCVRVPVFTGHSLAIHAEFERDLSPEQARALLEQAPGVELVDVPTPLQAAGADASLVGRIRADQSAEPGRGLVLFVANDNLRKGAALNAVQLAELVAQRLG</sequence>
<dbReference type="GO" id="GO:0009089">
    <property type="term" value="P:lysine biosynthetic process via diaminopimelate"/>
    <property type="evidence" value="ECO:0007669"/>
    <property type="project" value="UniProtKB-UniRule"/>
</dbReference>
<dbReference type="Pfam" id="PF01118">
    <property type="entry name" value="Semialdhyde_dh"/>
    <property type="match status" value="1"/>
</dbReference>
<dbReference type="UniPathway" id="UPA00051">
    <property type="reaction ID" value="UER00464"/>
</dbReference>
<comment type="caution">
    <text evidence="15">Lacks conserved residue(s) required for the propagation of feature annotation.</text>
</comment>
<dbReference type="InterPro" id="IPR000534">
    <property type="entry name" value="Semialdehyde_DH_NAD-bd"/>
</dbReference>
<comment type="similarity">
    <text evidence="4 15">Belongs to the aspartate-semialdehyde dehydrogenase family.</text>
</comment>
<keyword evidence="9 15" id="KW-0521">NADP</keyword>
<evidence type="ECO:0000256" key="8">
    <source>
        <dbReference type="ARBA" id="ARBA00022697"/>
    </source>
</evidence>
<evidence type="ECO:0000256" key="9">
    <source>
        <dbReference type="ARBA" id="ARBA00022857"/>
    </source>
</evidence>
<feature type="binding site" evidence="15">
    <location>
        <position position="261"/>
    </location>
    <ligand>
        <name>substrate</name>
    </ligand>
</feature>
<keyword evidence="12 15" id="KW-0457">Lysine biosynthesis</keyword>
<comment type="pathway">
    <text evidence="2 15">Amino-acid biosynthesis; L-lysine biosynthesis via DAP pathway; (S)-tetrahydrodipicolinate from L-aspartate: step 2/4.</text>
</comment>
<dbReference type="InterPro" id="IPR036291">
    <property type="entry name" value="NAD(P)-bd_dom_sf"/>
</dbReference>
<feature type="binding site" evidence="15">
    <location>
        <begin position="171"/>
        <end position="172"/>
    </location>
    <ligand>
        <name>NADP(+)</name>
        <dbReference type="ChEBI" id="CHEBI:58349"/>
    </ligand>
</feature>
<dbReference type="CDD" id="cd02316">
    <property type="entry name" value="VcASADH2_like_N"/>
    <property type="match status" value="1"/>
</dbReference>
<dbReference type="Gene3D" id="3.40.50.720">
    <property type="entry name" value="NAD(P)-binding Rossmann-like Domain"/>
    <property type="match status" value="1"/>
</dbReference>
<dbReference type="InterPro" id="IPR012080">
    <property type="entry name" value="Asp_semialdehyde_DH"/>
</dbReference>
<dbReference type="Proteomes" id="UP000323221">
    <property type="component" value="Unassembled WGS sequence"/>
</dbReference>
<evidence type="ECO:0000256" key="12">
    <source>
        <dbReference type="ARBA" id="ARBA00023154"/>
    </source>
</evidence>
<evidence type="ECO:0000256" key="1">
    <source>
        <dbReference type="ARBA" id="ARBA00005021"/>
    </source>
</evidence>
<evidence type="ECO:0000256" key="3">
    <source>
        <dbReference type="ARBA" id="ARBA00005097"/>
    </source>
</evidence>
<dbReference type="GO" id="GO:0019877">
    <property type="term" value="P:diaminopimelate biosynthetic process"/>
    <property type="evidence" value="ECO:0007669"/>
    <property type="project" value="UniProtKB-UniRule"/>
</dbReference>
<comment type="pathway">
    <text evidence="1 15">Amino-acid biosynthesis; L-methionine biosynthesis via de novo pathway; L-homoserine from L-aspartate: step 2/3.</text>
</comment>
<name>A0A5M8Q755_9MICO</name>
<dbReference type="InterPro" id="IPR000319">
    <property type="entry name" value="Asp-semialdehyde_DH_CS"/>
</dbReference>
<comment type="catalytic activity">
    <reaction evidence="14 15">
        <text>L-aspartate 4-semialdehyde + phosphate + NADP(+) = 4-phospho-L-aspartate + NADPH + H(+)</text>
        <dbReference type="Rhea" id="RHEA:24284"/>
        <dbReference type="ChEBI" id="CHEBI:15378"/>
        <dbReference type="ChEBI" id="CHEBI:43474"/>
        <dbReference type="ChEBI" id="CHEBI:57535"/>
        <dbReference type="ChEBI" id="CHEBI:57783"/>
        <dbReference type="ChEBI" id="CHEBI:58349"/>
        <dbReference type="ChEBI" id="CHEBI:537519"/>
        <dbReference type="EC" id="1.2.1.11"/>
    </reaction>
</comment>
<organism evidence="18 19">
    <name type="scientific">Agrococcus sediminis</name>
    <dbReference type="NCBI Taxonomy" id="2599924"/>
    <lineage>
        <taxon>Bacteria</taxon>
        <taxon>Bacillati</taxon>
        <taxon>Actinomycetota</taxon>
        <taxon>Actinomycetes</taxon>
        <taxon>Micrococcales</taxon>
        <taxon>Microbacteriaceae</taxon>
        <taxon>Agrococcus</taxon>
    </lineage>
</organism>
<dbReference type="GO" id="GO:0009097">
    <property type="term" value="P:isoleucine biosynthetic process"/>
    <property type="evidence" value="ECO:0007669"/>
    <property type="project" value="UniProtKB-UniRule"/>
</dbReference>
<feature type="binding site" evidence="15">
    <location>
        <position position="111"/>
    </location>
    <ligand>
        <name>phosphate</name>
        <dbReference type="ChEBI" id="CHEBI:43474"/>
    </ligand>
</feature>
<evidence type="ECO:0000259" key="17">
    <source>
        <dbReference type="SMART" id="SM00859"/>
    </source>
</evidence>
<dbReference type="SMART" id="SM00859">
    <property type="entry name" value="Semialdhyde_dh"/>
    <property type="match status" value="1"/>
</dbReference>
<dbReference type="AlphaFoldDB" id="A0A5M8Q755"/>
<dbReference type="EMBL" id="VOIR01000017">
    <property type="protein sequence ID" value="KAA6430938.1"/>
    <property type="molecule type" value="Genomic_DNA"/>
</dbReference>
<evidence type="ECO:0000256" key="6">
    <source>
        <dbReference type="ARBA" id="ARBA00013120"/>
    </source>
</evidence>
<feature type="binding site" evidence="15">
    <location>
        <position position="168"/>
    </location>
    <ligand>
        <name>substrate</name>
    </ligand>
</feature>
<dbReference type="NCBIfam" id="NF011456">
    <property type="entry name" value="PRK14874.1"/>
    <property type="match status" value="1"/>
</dbReference>
<evidence type="ECO:0000256" key="4">
    <source>
        <dbReference type="ARBA" id="ARBA00010584"/>
    </source>
</evidence>
<evidence type="ECO:0000256" key="10">
    <source>
        <dbReference type="ARBA" id="ARBA00022915"/>
    </source>
</evidence>
<keyword evidence="19" id="KW-1185">Reference proteome</keyword>
<comment type="function">
    <text evidence="15">Catalyzes the NADPH-dependent formation of L-aspartate-semialdehyde (L-ASA) by the reductive dephosphorylation of L-aspartyl-4-phosphate.</text>
</comment>
<dbReference type="Pfam" id="PF02774">
    <property type="entry name" value="Semialdhyde_dhC"/>
    <property type="match status" value="1"/>
</dbReference>
<dbReference type="PANTHER" id="PTHR46278">
    <property type="entry name" value="DEHYDROGENASE, PUTATIVE-RELATED"/>
    <property type="match status" value="1"/>
</dbReference>
<accession>A0A5M8Q755</accession>
<dbReference type="GO" id="GO:0071266">
    <property type="term" value="P:'de novo' L-methionine biosynthetic process"/>
    <property type="evidence" value="ECO:0007669"/>
    <property type="project" value="UniProtKB-UniRule"/>
</dbReference>
<comment type="caution">
    <text evidence="18">The sequence shown here is derived from an EMBL/GenBank/DDBJ whole genome shotgun (WGS) entry which is preliminary data.</text>
</comment>
<dbReference type="PROSITE" id="PS01103">
    <property type="entry name" value="ASD"/>
    <property type="match status" value="1"/>
</dbReference>
<dbReference type="Gene3D" id="3.30.360.10">
    <property type="entry name" value="Dihydrodipicolinate Reductase, domain 2"/>
    <property type="match status" value="1"/>
</dbReference>
<dbReference type="HAMAP" id="MF_02121">
    <property type="entry name" value="ASADH"/>
    <property type="match status" value="1"/>
</dbReference>
<dbReference type="GO" id="GO:0009088">
    <property type="term" value="P:threonine biosynthetic process"/>
    <property type="evidence" value="ECO:0007669"/>
    <property type="project" value="UniProtKB-UniRule"/>
</dbReference>
<keyword evidence="10 15" id="KW-0220">Diaminopimelate biosynthesis</keyword>
<evidence type="ECO:0000256" key="14">
    <source>
        <dbReference type="ARBA" id="ARBA00047891"/>
    </source>
</evidence>
<dbReference type="OrthoDB" id="9805684at2"/>
<keyword evidence="13 15" id="KW-0486">Methionine biosynthesis</keyword>
<dbReference type="EC" id="1.2.1.11" evidence="6 15"/>
<comment type="pathway">
    <text evidence="3 15">Amino-acid biosynthesis; L-threonine biosynthesis; L-threonine from L-aspartate: step 2/5.</text>
</comment>
<feature type="binding site" evidence="15">
    <location>
        <begin position="23"/>
        <end position="26"/>
    </location>
    <ligand>
        <name>NADP(+)</name>
        <dbReference type="ChEBI" id="CHEBI:58349"/>
    </ligand>
</feature>
<feature type="binding site" evidence="15">
    <location>
        <position position="337"/>
    </location>
    <ligand>
        <name>NADP(+)</name>
        <dbReference type="ChEBI" id="CHEBI:58349"/>
    </ligand>
</feature>
<dbReference type="CDD" id="cd18131">
    <property type="entry name" value="ASADH_C_bac_euk_like"/>
    <property type="match status" value="1"/>
</dbReference>
<feature type="binding site" evidence="15">
    <location>
        <begin position="51"/>
        <end position="52"/>
    </location>
    <ligand>
        <name>NADP(+)</name>
        <dbReference type="ChEBI" id="CHEBI:58349"/>
    </ligand>
</feature>
<dbReference type="GO" id="GO:0004073">
    <property type="term" value="F:aspartate-semialdehyde dehydrogenase activity"/>
    <property type="evidence" value="ECO:0007669"/>
    <property type="project" value="UniProtKB-UniRule"/>
</dbReference>
<dbReference type="SUPFAM" id="SSF51735">
    <property type="entry name" value="NAD(P)-binding Rossmann-fold domains"/>
    <property type="match status" value="1"/>
</dbReference>
<evidence type="ECO:0000256" key="13">
    <source>
        <dbReference type="ARBA" id="ARBA00023167"/>
    </source>
</evidence>
<dbReference type="GO" id="GO:0050661">
    <property type="term" value="F:NADP binding"/>
    <property type="evidence" value="ECO:0007669"/>
    <property type="project" value="UniProtKB-UniRule"/>
</dbReference>
<keyword evidence="8 15" id="KW-0791">Threonine biosynthesis</keyword>
<dbReference type="UniPathway" id="UPA00034">
    <property type="reaction ID" value="UER00016"/>
</dbReference>
<dbReference type="InterPro" id="IPR005986">
    <property type="entry name" value="Asp_semialdehyde_DH_beta"/>
</dbReference>
<evidence type="ECO:0000313" key="19">
    <source>
        <dbReference type="Proteomes" id="UP000323221"/>
    </source>
</evidence>